<keyword evidence="2" id="KW-0413">Isomerase</keyword>
<sequence length="409" mass="45937">MIIPAILEKNFRDIEDKVSIAESFSEMVQIDFVDGKLFEGSTFQDIEALNNLESNLKYDLHLLVVNPLDYLVKIKNAVKICSQIEGFGSKAEVEEFIKKAKILGYRVGLSLGPTTDFEIIQDFVKDLDFVQFMTIIPGGQGRDFIPGVLQKIERFKLTYPKVQIQVDGGVNEKTIPGIVHAGVDDMIIGSAIFGSTNPRKKYLQLTSMQNKQDINNEETIVTLKRERITKVAFLGGAAWVENDQPYKEAYETARAVAEAGFEVVNGGGPGVMRASTEGAHAGGGKVLAITYHPNKPKRHYEGVDPENHFDDEVITLDYFDRTKVMLQTTQVHIVFKGSIGTLSEFGMSWISSWIHEPNNKPIILFGAFWQDFLDVIHKHMLLKNSEEDMLKICTTPEEVIEFLKSLKKD</sequence>
<dbReference type="InterPro" id="IPR000056">
    <property type="entry name" value="Ribul_P_3_epim-like"/>
</dbReference>
<dbReference type="InterPro" id="IPR011060">
    <property type="entry name" value="RibuloseP-bd_barrel"/>
</dbReference>
<dbReference type="Pfam" id="PF18306">
    <property type="entry name" value="LDcluster4"/>
    <property type="match status" value="1"/>
</dbReference>
<keyword evidence="1" id="KW-0479">Metal-binding</keyword>
<proteinExistence type="predicted"/>
<dbReference type="InterPro" id="IPR041164">
    <property type="entry name" value="LDcluster4"/>
</dbReference>
<name>A0A3A4ZJU7_UNCKA</name>
<dbReference type="EMBL" id="QZJF01000016">
    <property type="protein sequence ID" value="RJR27127.1"/>
    <property type="molecule type" value="Genomic_DNA"/>
</dbReference>
<evidence type="ECO:0008006" key="5">
    <source>
        <dbReference type="Google" id="ProtNLM"/>
    </source>
</evidence>
<dbReference type="InterPro" id="IPR013785">
    <property type="entry name" value="Aldolase_TIM"/>
</dbReference>
<dbReference type="PANTHER" id="PTHR11749">
    <property type="entry name" value="RIBULOSE-5-PHOSPHATE-3-EPIMERASE"/>
    <property type="match status" value="1"/>
</dbReference>
<evidence type="ECO:0000256" key="2">
    <source>
        <dbReference type="ARBA" id="ARBA00023235"/>
    </source>
</evidence>
<comment type="caution">
    <text evidence="3">The sequence shown here is derived from an EMBL/GenBank/DDBJ whole genome shotgun (WGS) entry which is preliminary data.</text>
</comment>
<dbReference type="Gene3D" id="3.40.50.450">
    <property type="match status" value="1"/>
</dbReference>
<gene>
    <name evidence="3" type="ORF">C4561_03110</name>
</gene>
<evidence type="ECO:0000313" key="3">
    <source>
        <dbReference type="EMBL" id="RJR27127.1"/>
    </source>
</evidence>
<dbReference type="Proteomes" id="UP000265540">
    <property type="component" value="Unassembled WGS sequence"/>
</dbReference>
<protein>
    <recommendedName>
        <fullName evidence="5">Ribulose-phosphate 3-epimerase</fullName>
    </recommendedName>
</protein>
<organism evidence="3 4">
    <name type="scientific">candidate division WWE3 bacterium</name>
    <dbReference type="NCBI Taxonomy" id="2053526"/>
    <lineage>
        <taxon>Bacteria</taxon>
        <taxon>Katanobacteria</taxon>
    </lineage>
</organism>
<reference evidence="3 4" key="1">
    <citation type="journal article" date="2017" name="ISME J.">
        <title>Energy and carbon metabolisms in a deep terrestrial subsurface fluid microbial community.</title>
        <authorList>
            <person name="Momper L."/>
            <person name="Jungbluth S.P."/>
            <person name="Lee M.D."/>
            <person name="Amend J.P."/>
        </authorList>
    </citation>
    <scope>NUCLEOTIDE SEQUENCE [LARGE SCALE GENOMIC DNA]</scope>
    <source>
        <strain evidence="3">SURF_46</strain>
    </source>
</reference>
<dbReference type="SUPFAM" id="SSF102405">
    <property type="entry name" value="MCP/YpsA-like"/>
    <property type="match status" value="1"/>
</dbReference>
<evidence type="ECO:0000313" key="4">
    <source>
        <dbReference type="Proteomes" id="UP000265540"/>
    </source>
</evidence>
<dbReference type="SUPFAM" id="SSF51366">
    <property type="entry name" value="Ribulose-phoshate binding barrel"/>
    <property type="match status" value="1"/>
</dbReference>
<dbReference type="Pfam" id="PF00834">
    <property type="entry name" value="Ribul_P_3_epim"/>
    <property type="match status" value="1"/>
</dbReference>
<dbReference type="Gene3D" id="3.20.20.70">
    <property type="entry name" value="Aldolase class I"/>
    <property type="match status" value="1"/>
</dbReference>
<evidence type="ECO:0000256" key="1">
    <source>
        <dbReference type="ARBA" id="ARBA00022723"/>
    </source>
</evidence>
<dbReference type="GO" id="GO:0005975">
    <property type="term" value="P:carbohydrate metabolic process"/>
    <property type="evidence" value="ECO:0007669"/>
    <property type="project" value="InterPro"/>
</dbReference>
<dbReference type="GO" id="GO:0046872">
    <property type="term" value="F:metal ion binding"/>
    <property type="evidence" value="ECO:0007669"/>
    <property type="project" value="UniProtKB-KW"/>
</dbReference>
<accession>A0A3A4ZJU7</accession>
<dbReference type="AlphaFoldDB" id="A0A3A4ZJU7"/>
<dbReference type="GO" id="GO:0016857">
    <property type="term" value="F:racemase and epimerase activity, acting on carbohydrates and derivatives"/>
    <property type="evidence" value="ECO:0007669"/>
    <property type="project" value="InterPro"/>
</dbReference>